<proteinExistence type="predicted"/>
<feature type="region of interest" description="Disordered" evidence="1">
    <location>
        <begin position="207"/>
        <end position="228"/>
    </location>
</feature>
<reference evidence="3" key="1">
    <citation type="journal article" date="2019" name="Int. J. Syst. Evol. Microbiol.">
        <title>The Global Catalogue of Microorganisms (GCM) 10K type strain sequencing project: providing services to taxonomists for standard genome sequencing and annotation.</title>
        <authorList>
            <consortium name="The Broad Institute Genomics Platform"/>
            <consortium name="The Broad Institute Genome Sequencing Center for Infectious Disease"/>
            <person name="Wu L."/>
            <person name="Ma J."/>
        </authorList>
    </citation>
    <scope>NUCLEOTIDE SEQUENCE [LARGE SCALE GENOMIC DNA]</scope>
    <source>
        <strain evidence="3">CCUG 61485</strain>
    </source>
</reference>
<keyword evidence="3" id="KW-1185">Reference proteome</keyword>
<name>A0ABW3Y825_9FLAO</name>
<organism evidence="2 3">
    <name type="scientific">Namhaeicola litoreus</name>
    <dbReference type="NCBI Taxonomy" id="1052145"/>
    <lineage>
        <taxon>Bacteria</taxon>
        <taxon>Pseudomonadati</taxon>
        <taxon>Bacteroidota</taxon>
        <taxon>Flavobacteriia</taxon>
        <taxon>Flavobacteriales</taxon>
        <taxon>Flavobacteriaceae</taxon>
        <taxon>Namhaeicola</taxon>
    </lineage>
</organism>
<comment type="caution">
    <text evidence="2">The sequence shown here is derived from an EMBL/GenBank/DDBJ whole genome shotgun (WGS) entry which is preliminary data.</text>
</comment>
<evidence type="ECO:0000313" key="3">
    <source>
        <dbReference type="Proteomes" id="UP001597201"/>
    </source>
</evidence>
<dbReference type="RefSeq" id="WP_377180413.1">
    <property type="nucleotide sequence ID" value="NZ_JBHTMY010000004.1"/>
</dbReference>
<dbReference type="EMBL" id="JBHTMY010000004">
    <property type="protein sequence ID" value="MFD1316909.1"/>
    <property type="molecule type" value="Genomic_DNA"/>
</dbReference>
<sequence length="228" mass="26323">MKKLLLFTGMISIFLLVNVSCNRDEMDESFELSKSFEANKQNNSKYTGFNEFGYNWQAHHFNGVVMNAIFGDYIDENGNPAMGLDPYNGDDEAYLAKYPWLALEEYQMLWSFRNIHLVMHWSKTLISDFGVYPDNWFNSGSWITFHYSGINNHKNWSQFQKLVAARSSDELINGIWYDRNGNELGYASDWPDLIIVQINTTGEPPFPFTSDSYKNSTSPGLGNHKMKN</sequence>
<protein>
    <submittedName>
        <fullName evidence="2">Uncharacterized protein</fullName>
    </submittedName>
</protein>
<evidence type="ECO:0000256" key="1">
    <source>
        <dbReference type="SAM" id="MobiDB-lite"/>
    </source>
</evidence>
<gene>
    <name evidence="2" type="ORF">ACFQ39_14880</name>
</gene>
<evidence type="ECO:0000313" key="2">
    <source>
        <dbReference type="EMBL" id="MFD1316909.1"/>
    </source>
</evidence>
<accession>A0ABW3Y825</accession>
<feature type="compositionally biased region" description="Polar residues" evidence="1">
    <location>
        <begin position="209"/>
        <end position="220"/>
    </location>
</feature>
<dbReference type="Proteomes" id="UP001597201">
    <property type="component" value="Unassembled WGS sequence"/>
</dbReference>